<dbReference type="EMBL" id="JBHUOF010000013">
    <property type="protein sequence ID" value="MFD2800177.1"/>
    <property type="molecule type" value="Genomic_DNA"/>
</dbReference>
<gene>
    <name evidence="1" type="ORF">ACFS2C_12315</name>
</gene>
<accession>A0ABW5W8P4</accession>
<organism evidence="1 2">
    <name type="scientific">Prauserella oleivorans</name>
    <dbReference type="NCBI Taxonomy" id="1478153"/>
    <lineage>
        <taxon>Bacteria</taxon>
        <taxon>Bacillati</taxon>
        <taxon>Actinomycetota</taxon>
        <taxon>Actinomycetes</taxon>
        <taxon>Pseudonocardiales</taxon>
        <taxon>Pseudonocardiaceae</taxon>
        <taxon>Prauserella</taxon>
    </lineage>
</organism>
<dbReference type="RefSeq" id="WP_377385182.1">
    <property type="nucleotide sequence ID" value="NZ_JBHSAN010000004.1"/>
</dbReference>
<protein>
    <submittedName>
        <fullName evidence="1">Uncharacterized protein</fullName>
    </submittedName>
</protein>
<proteinExistence type="predicted"/>
<evidence type="ECO:0000313" key="1">
    <source>
        <dbReference type="EMBL" id="MFD2800177.1"/>
    </source>
</evidence>
<comment type="caution">
    <text evidence="1">The sequence shown here is derived from an EMBL/GenBank/DDBJ whole genome shotgun (WGS) entry which is preliminary data.</text>
</comment>
<name>A0ABW5W8P4_9PSEU</name>
<sequence length="57" mass="6155">MAHSSTVDVADLLAKLAEAQEEADRGELDPAEVPGLVRAQRIVRDVAGWPKEADSNR</sequence>
<evidence type="ECO:0000313" key="2">
    <source>
        <dbReference type="Proteomes" id="UP001597478"/>
    </source>
</evidence>
<reference evidence="2" key="1">
    <citation type="journal article" date="2019" name="Int. J. Syst. Evol. Microbiol.">
        <title>The Global Catalogue of Microorganisms (GCM) 10K type strain sequencing project: providing services to taxonomists for standard genome sequencing and annotation.</title>
        <authorList>
            <consortium name="The Broad Institute Genomics Platform"/>
            <consortium name="The Broad Institute Genome Sequencing Center for Infectious Disease"/>
            <person name="Wu L."/>
            <person name="Ma J."/>
        </authorList>
    </citation>
    <scope>NUCLEOTIDE SEQUENCE [LARGE SCALE GENOMIC DNA]</scope>
    <source>
        <strain evidence="2">IBRC-M 10906</strain>
    </source>
</reference>
<dbReference type="Proteomes" id="UP001597478">
    <property type="component" value="Unassembled WGS sequence"/>
</dbReference>
<keyword evidence="2" id="KW-1185">Reference proteome</keyword>